<dbReference type="SUPFAM" id="SSF48371">
    <property type="entry name" value="ARM repeat"/>
    <property type="match status" value="1"/>
</dbReference>
<keyword evidence="2" id="KW-1185">Reference proteome</keyword>
<dbReference type="EMBL" id="QUAK01000027">
    <property type="protein sequence ID" value="RFU87583.1"/>
    <property type="molecule type" value="Genomic_DNA"/>
</dbReference>
<dbReference type="OrthoDB" id="9775346at2"/>
<dbReference type="Pfam" id="PF08713">
    <property type="entry name" value="DNA_alkylation"/>
    <property type="match status" value="1"/>
</dbReference>
<dbReference type="InterPro" id="IPR016024">
    <property type="entry name" value="ARM-type_fold"/>
</dbReference>
<sequence length="259" mass="29237">MCAVAVPAQPQEIRDRIAQGAVPGRAAKEKQYLRSDLEHIGVPLPALRTVARDVVRARPEPDPEEIAGLVRALWSRPVHEHRSVALLLLAGWVDRLRATDTQEGALLDELLRDCRSWAHVDLLAPFVSGRMLLDRPEVVDAARRWAADPGQWVRRGGILTFLLALRREREFPRWFPVFGEVVDPLLDDDRFFVRKAIGWALREGTKHHPEPVAAWLGYRLDRVSGLTLREGARRLPEADAARLLGAYAVLHPRGSRRRG</sequence>
<protein>
    <submittedName>
        <fullName evidence="1">DNA alkylation repair protein</fullName>
    </submittedName>
</protein>
<evidence type="ECO:0000313" key="1">
    <source>
        <dbReference type="EMBL" id="RFU87583.1"/>
    </source>
</evidence>
<proteinExistence type="predicted"/>
<dbReference type="PANTHER" id="PTHR34070">
    <property type="entry name" value="ARMADILLO-TYPE FOLD"/>
    <property type="match status" value="1"/>
</dbReference>
<name>A0A372MB13_9ACTN</name>
<dbReference type="AlphaFoldDB" id="A0A372MB13"/>
<dbReference type="PANTHER" id="PTHR34070:SF1">
    <property type="entry name" value="DNA ALKYLATION REPAIR PROTEIN"/>
    <property type="match status" value="1"/>
</dbReference>
<dbReference type="Proteomes" id="UP000263094">
    <property type="component" value="Unassembled WGS sequence"/>
</dbReference>
<comment type="caution">
    <text evidence="1">The sequence shown here is derived from an EMBL/GenBank/DDBJ whole genome shotgun (WGS) entry which is preliminary data.</text>
</comment>
<dbReference type="Gene3D" id="1.25.10.90">
    <property type="match status" value="1"/>
</dbReference>
<gene>
    <name evidence="1" type="ORF">DY218_06420</name>
</gene>
<evidence type="ECO:0000313" key="2">
    <source>
        <dbReference type="Proteomes" id="UP000263094"/>
    </source>
</evidence>
<reference evidence="1 2" key="1">
    <citation type="submission" date="2018-08" db="EMBL/GenBank/DDBJ databases">
        <title>Isolation, diversity and antifungal activity of Actinobacteria from wheat.</title>
        <authorList>
            <person name="Han C."/>
        </authorList>
    </citation>
    <scope>NUCLEOTIDE SEQUENCE [LARGE SCALE GENOMIC DNA]</scope>
    <source>
        <strain evidence="1 2">NEAU-YY421</strain>
    </source>
</reference>
<accession>A0A372MB13</accession>
<organism evidence="1 2">
    <name type="scientific">Streptomyces triticagri</name>
    <dbReference type="NCBI Taxonomy" id="2293568"/>
    <lineage>
        <taxon>Bacteria</taxon>
        <taxon>Bacillati</taxon>
        <taxon>Actinomycetota</taxon>
        <taxon>Actinomycetes</taxon>
        <taxon>Kitasatosporales</taxon>
        <taxon>Streptomycetaceae</taxon>
        <taxon>Streptomyces</taxon>
    </lineage>
</organism>
<dbReference type="InterPro" id="IPR014825">
    <property type="entry name" value="DNA_alkylation"/>
</dbReference>